<protein>
    <submittedName>
        <fullName evidence="3">SGNH/GDSL hydrolase family protein</fullName>
    </submittedName>
</protein>
<accession>A0A9X1SIW1</accession>
<dbReference type="InterPro" id="IPR013830">
    <property type="entry name" value="SGNH_hydro"/>
</dbReference>
<keyword evidence="1" id="KW-0732">Signal</keyword>
<reference evidence="3" key="1">
    <citation type="submission" date="2021-11" db="EMBL/GenBank/DDBJ databases">
        <title>Genome sequence.</title>
        <authorList>
            <person name="Sun Q."/>
        </authorList>
    </citation>
    <scope>NUCLEOTIDE SEQUENCE</scope>
    <source>
        <strain evidence="3">JC732</strain>
    </source>
</reference>
<keyword evidence="4" id="KW-1185">Reference proteome</keyword>
<gene>
    <name evidence="3" type="ORF">LOC68_08835</name>
</gene>
<feature type="chain" id="PRO_5040801887" evidence="1">
    <location>
        <begin position="27"/>
        <end position="453"/>
    </location>
</feature>
<dbReference type="GO" id="GO:0016788">
    <property type="term" value="F:hydrolase activity, acting on ester bonds"/>
    <property type="evidence" value="ECO:0007669"/>
    <property type="project" value="UniProtKB-ARBA"/>
</dbReference>
<name>A0A9X1SIW1_9BACT</name>
<feature type="signal peptide" evidence="1">
    <location>
        <begin position="1"/>
        <end position="26"/>
    </location>
</feature>
<evidence type="ECO:0000313" key="4">
    <source>
        <dbReference type="Proteomes" id="UP001139103"/>
    </source>
</evidence>
<organism evidence="3 4">
    <name type="scientific">Blastopirellula sediminis</name>
    <dbReference type="NCBI Taxonomy" id="2894196"/>
    <lineage>
        <taxon>Bacteria</taxon>
        <taxon>Pseudomonadati</taxon>
        <taxon>Planctomycetota</taxon>
        <taxon>Planctomycetia</taxon>
        <taxon>Pirellulales</taxon>
        <taxon>Pirellulaceae</taxon>
        <taxon>Blastopirellula</taxon>
    </lineage>
</organism>
<proteinExistence type="predicted"/>
<dbReference type="AlphaFoldDB" id="A0A9X1SIW1"/>
<keyword evidence="3" id="KW-0378">Hydrolase</keyword>
<dbReference type="Pfam" id="PF13472">
    <property type="entry name" value="Lipase_GDSL_2"/>
    <property type="match status" value="1"/>
</dbReference>
<evidence type="ECO:0000256" key="1">
    <source>
        <dbReference type="SAM" id="SignalP"/>
    </source>
</evidence>
<evidence type="ECO:0000313" key="3">
    <source>
        <dbReference type="EMBL" id="MCC9628499.1"/>
    </source>
</evidence>
<feature type="domain" description="SGNH hydrolase-type esterase" evidence="2">
    <location>
        <begin position="257"/>
        <end position="438"/>
    </location>
</feature>
<dbReference type="Proteomes" id="UP001139103">
    <property type="component" value="Unassembled WGS sequence"/>
</dbReference>
<comment type="caution">
    <text evidence="3">The sequence shown here is derived from an EMBL/GenBank/DDBJ whole genome shotgun (WGS) entry which is preliminary data.</text>
</comment>
<dbReference type="SUPFAM" id="SSF52266">
    <property type="entry name" value="SGNH hydrolase"/>
    <property type="match status" value="1"/>
</dbReference>
<dbReference type="Gene3D" id="3.40.50.1110">
    <property type="entry name" value="SGNH hydrolase"/>
    <property type="match status" value="1"/>
</dbReference>
<sequence>MKSWIVVCLSAMTILLCGLAASHAAAAESPAKVALKGDWEVQVDLVGNGAEPGLSALVAVELPGLYTVTAERHASLPVYDPARPQYLRGERLTALIAESLTAPDLLDPSSVVVRGGPADTDETYVRGRDYEFENRWGGMGRIVGGRIAEGSPVYISYQHSLSRIDSVVLNAAGEIEYRTGEPAATAPAPPQIVASERRLANVWIPGRIERLTKQNLFPLLETAYPEPPAASPSLAEQKIPHAMAKLRAGEPLRILAWGDSVTEGAYLSNRERDHWQQQFVARLRQRFPMAKIELVTEAWGGRTTASYLGVPPGAEHNYQETVLGAKPDLVISEFVNDAGLSPAMVEERYGKLLADFQAINAEWIILTPHYVRPDWMGLDRQNDVDEDPRPYVKGLREFAAKHPVALADASLRYGRLWRQGIPYNSLMVNCINHPGPEGLSIFADALMELFPQK</sequence>
<dbReference type="InterPro" id="IPR036514">
    <property type="entry name" value="SGNH_hydro_sf"/>
</dbReference>
<dbReference type="RefSeq" id="WP_230217821.1">
    <property type="nucleotide sequence ID" value="NZ_JAJKFT010000004.1"/>
</dbReference>
<dbReference type="CDD" id="cd00229">
    <property type="entry name" value="SGNH_hydrolase"/>
    <property type="match status" value="1"/>
</dbReference>
<dbReference type="EMBL" id="JAJKFT010000004">
    <property type="protein sequence ID" value="MCC9628499.1"/>
    <property type="molecule type" value="Genomic_DNA"/>
</dbReference>
<evidence type="ECO:0000259" key="2">
    <source>
        <dbReference type="Pfam" id="PF13472"/>
    </source>
</evidence>